<dbReference type="Proteomes" id="UP000078576">
    <property type="component" value="Unassembled WGS sequence"/>
</dbReference>
<comment type="function">
    <text evidence="1">Catalyzes both the ATP-dependent activation of exogenously supplied lipoate to lipoyl-AMP and the transfer of the activated lipoyl onto the lipoyl domains of lipoate-dependent enzymes.</text>
</comment>
<proteinExistence type="inferred from homology"/>
<evidence type="ECO:0000313" key="7">
    <source>
        <dbReference type="Proteomes" id="UP000078576"/>
    </source>
</evidence>
<dbReference type="GO" id="GO:0009249">
    <property type="term" value="P:protein lipoylation"/>
    <property type="evidence" value="ECO:0007669"/>
    <property type="project" value="InterPro"/>
</dbReference>
<dbReference type="InterPro" id="IPR045864">
    <property type="entry name" value="aa-tRNA-synth_II/BPL/LPL"/>
</dbReference>
<dbReference type="SUPFAM" id="SSF55681">
    <property type="entry name" value="Class II aaRS and biotin synthetases"/>
    <property type="match status" value="1"/>
</dbReference>
<dbReference type="GO" id="GO:0005739">
    <property type="term" value="C:mitochondrion"/>
    <property type="evidence" value="ECO:0007669"/>
    <property type="project" value="TreeGrafter"/>
</dbReference>
<accession>A0A194UNX3</accession>
<comment type="similarity">
    <text evidence="3">Belongs to the LplA family.</text>
</comment>
<dbReference type="UniPathway" id="UPA00537">
    <property type="reaction ID" value="UER00595"/>
</dbReference>
<sequence>MASLSCRMTWRVNLLQKTTRWTPCIQASPHQQQHHNNKKCISSAASTSWHAQASHPSSRVQIYTSRSRDPYLNLSAEHFLLQNSHPDSTILFLYTNDPCVVIGRNQNPWLEVNLHLLGHFRAKAGGGSNGNGNDNGDGTRSVSLVRRRSGGGAVFHDGGNVNYSVICPPAVFDRNKHAEMVVRALRGLGVGTARVNERHDIVVDADGFSTFKISGSAYKLTRLRSLHHGTCLLDSPNMADIGRLLRSPAEPYVKARGVESVRSRIRNVGLSSEEFVEAVKEEFAVMYGDPVVEVSMGKGRDAPDFAHEQIQKGYRELTSHDWIYNQTPQFTFSTHPTEDDPRERPPLPTGVPEDFRAIITARHGQIQEADLVGLDGGSLQGQNLNAITDWRQVLRSDNSATSDSVGRWFNDLFGTNVK</sequence>
<dbReference type="PROSITE" id="PS51733">
    <property type="entry name" value="BPL_LPL_CATALYTIC"/>
    <property type="match status" value="1"/>
</dbReference>
<evidence type="ECO:0000256" key="1">
    <source>
        <dbReference type="ARBA" id="ARBA00003253"/>
    </source>
</evidence>
<dbReference type="GO" id="GO:0017118">
    <property type="term" value="F:lipoyltransferase activity"/>
    <property type="evidence" value="ECO:0007669"/>
    <property type="project" value="TreeGrafter"/>
</dbReference>
<reference evidence="7" key="1">
    <citation type="submission" date="2014-12" db="EMBL/GenBank/DDBJ databases">
        <title>Genome Sequence of Valsa Canker Pathogens Uncovers a Specific Adaption of Colonization on Woody Bark.</title>
        <authorList>
            <person name="Yin Z."/>
            <person name="Liu H."/>
            <person name="Gao X."/>
            <person name="Li Z."/>
            <person name="Song N."/>
            <person name="Ke X."/>
            <person name="Dai Q."/>
            <person name="Wu Y."/>
            <person name="Sun Y."/>
            <person name="Xu J.-R."/>
            <person name="Kang Z.K."/>
            <person name="Wang L."/>
            <person name="Huang L."/>
        </authorList>
    </citation>
    <scope>NUCLEOTIDE SEQUENCE [LARGE SCALE GENOMIC DNA]</scope>
    <source>
        <strain evidence="7">SXYL134</strain>
    </source>
</reference>
<gene>
    <name evidence="6" type="ORF">VP1G_00711</name>
</gene>
<dbReference type="InterPro" id="IPR004562">
    <property type="entry name" value="LipoylTrfase_LipoateP_Ligase"/>
</dbReference>
<dbReference type="Pfam" id="PF21948">
    <property type="entry name" value="LplA-B_cat"/>
    <property type="match status" value="1"/>
</dbReference>
<keyword evidence="6" id="KW-0436">Ligase</keyword>
<evidence type="ECO:0000313" key="6">
    <source>
        <dbReference type="EMBL" id="KUI53346.1"/>
    </source>
</evidence>
<dbReference type="OrthoDB" id="201621at2759"/>
<dbReference type="EMBL" id="KN714668">
    <property type="protein sequence ID" value="KUI53346.1"/>
    <property type="molecule type" value="Genomic_DNA"/>
</dbReference>
<dbReference type="PANTHER" id="PTHR12561:SF3">
    <property type="entry name" value="LIPOYLTRANSFERASE 1, MITOCHONDRIAL"/>
    <property type="match status" value="1"/>
</dbReference>
<dbReference type="AlphaFoldDB" id="A0A194UNX3"/>
<keyword evidence="7" id="KW-1185">Reference proteome</keyword>
<feature type="domain" description="BPL/LPL catalytic" evidence="5">
    <location>
        <begin position="85"/>
        <end position="291"/>
    </location>
</feature>
<organism evidence="6 7">
    <name type="scientific">Cytospora mali</name>
    <name type="common">Apple Valsa canker fungus</name>
    <name type="synonym">Valsa mali</name>
    <dbReference type="NCBI Taxonomy" id="578113"/>
    <lineage>
        <taxon>Eukaryota</taxon>
        <taxon>Fungi</taxon>
        <taxon>Dikarya</taxon>
        <taxon>Ascomycota</taxon>
        <taxon>Pezizomycotina</taxon>
        <taxon>Sordariomycetes</taxon>
        <taxon>Sordariomycetidae</taxon>
        <taxon>Diaporthales</taxon>
        <taxon>Cytosporaceae</taxon>
        <taxon>Cytospora</taxon>
    </lineage>
</organism>
<dbReference type="PANTHER" id="PTHR12561">
    <property type="entry name" value="LIPOATE-PROTEIN LIGASE"/>
    <property type="match status" value="1"/>
</dbReference>
<dbReference type="Gene3D" id="3.30.930.10">
    <property type="entry name" value="Bira Bifunctional Protein, Domain 2"/>
    <property type="match status" value="1"/>
</dbReference>
<evidence type="ECO:0000259" key="5">
    <source>
        <dbReference type="PROSITE" id="PS51733"/>
    </source>
</evidence>
<evidence type="ECO:0000256" key="2">
    <source>
        <dbReference type="ARBA" id="ARBA00005085"/>
    </source>
</evidence>
<dbReference type="GO" id="GO:0016874">
    <property type="term" value="F:ligase activity"/>
    <property type="evidence" value="ECO:0007669"/>
    <property type="project" value="UniProtKB-KW"/>
</dbReference>
<evidence type="ECO:0000256" key="4">
    <source>
        <dbReference type="ARBA" id="ARBA00015925"/>
    </source>
</evidence>
<dbReference type="STRING" id="694573.A0A194UNX3"/>
<name>A0A194UNX3_CYTMA</name>
<dbReference type="InterPro" id="IPR004143">
    <property type="entry name" value="BPL_LPL_catalytic"/>
</dbReference>
<evidence type="ECO:0000256" key="3">
    <source>
        <dbReference type="ARBA" id="ARBA00008242"/>
    </source>
</evidence>
<comment type="pathway">
    <text evidence="2">Protein modification; protein lipoylation via exogenous pathway; protein N(6)-(lipoyl)lysine from lipoate: step 2/2.</text>
</comment>
<protein>
    <recommendedName>
        <fullName evidence="4">Putative lipoate-protein ligase A</fullName>
    </recommendedName>
</protein>
<dbReference type="CDD" id="cd16443">
    <property type="entry name" value="LplA"/>
    <property type="match status" value="1"/>
</dbReference>